<feature type="transmembrane region" description="Helical" evidence="1">
    <location>
        <begin position="12"/>
        <end position="32"/>
    </location>
</feature>
<reference evidence="2 3" key="1">
    <citation type="journal article" date="2017" name="Curr. Biol.">
        <title>Genome architecture and evolution of a unichromosomal asexual nematode.</title>
        <authorList>
            <person name="Fradin H."/>
            <person name="Zegar C."/>
            <person name="Gutwein M."/>
            <person name="Lucas J."/>
            <person name="Kovtun M."/>
            <person name="Corcoran D."/>
            <person name="Baugh L.R."/>
            <person name="Kiontke K."/>
            <person name="Gunsalus K."/>
            <person name="Fitch D.H."/>
            <person name="Piano F."/>
        </authorList>
    </citation>
    <scope>NUCLEOTIDE SEQUENCE [LARGE SCALE GENOMIC DNA]</scope>
    <source>
        <strain evidence="2">PF1309</strain>
    </source>
</reference>
<dbReference type="AlphaFoldDB" id="A0A2A2JZL8"/>
<keyword evidence="1" id="KW-0812">Transmembrane</keyword>
<organism evidence="2 3">
    <name type="scientific">Diploscapter pachys</name>
    <dbReference type="NCBI Taxonomy" id="2018661"/>
    <lineage>
        <taxon>Eukaryota</taxon>
        <taxon>Metazoa</taxon>
        <taxon>Ecdysozoa</taxon>
        <taxon>Nematoda</taxon>
        <taxon>Chromadorea</taxon>
        <taxon>Rhabditida</taxon>
        <taxon>Rhabditina</taxon>
        <taxon>Rhabditomorpha</taxon>
        <taxon>Rhabditoidea</taxon>
        <taxon>Rhabditidae</taxon>
        <taxon>Diploscapter</taxon>
    </lineage>
</organism>
<gene>
    <name evidence="2" type="ORF">WR25_05149</name>
</gene>
<proteinExistence type="predicted"/>
<dbReference type="EMBL" id="LIAE01009985">
    <property type="protein sequence ID" value="PAV67131.1"/>
    <property type="molecule type" value="Genomic_DNA"/>
</dbReference>
<name>A0A2A2JZL8_9BILA</name>
<keyword evidence="3" id="KW-1185">Reference proteome</keyword>
<evidence type="ECO:0000313" key="3">
    <source>
        <dbReference type="Proteomes" id="UP000218231"/>
    </source>
</evidence>
<accession>A0A2A2JZL8</accession>
<evidence type="ECO:0000256" key="1">
    <source>
        <dbReference type="SAM" id="Phobius"/>
    </source>
</evidence>
<dbReference type="OrthoDB" id="5779807at2759"/>
<sequence>MHTHIRIVCNIFYGSFVSLISILVIDTLLLSVESRTIEKRFEHTVRDAEFCNEVRNSKGALYTPQFINQDELELALMDSDYVPSKEKKDLVLYLANLSKPDLLCNSTLFTPDINKKIDKNCDEICSLCVPGSVPLCTIRSKRIFIFGATCYCTYASEDDPIKQAAFSIRNEGLLIHQPVVKLPTN</sequence>
<protein>
    <submittedName>
        <fullName evidence="2">Uncharacterized protein</fullName>
    </submittedName>
</protein>
<evidence type="ECO:0000313" key="2">
    <source>
        <dbReference type="EMBL" id="PAV67131.1"/>
    </source>
</evidence>
<keyword evidence="1" id="KW-1133">Transmembrane helix</keyword>
<dbReference type="Proteomes" id="UP000218231">
    <property type="component" value="Unassembled WGS sequence"/>
</dbReference>
<comment type="caution">
    <text evidence="2">The sequence shown here is derived from an EMBL/GenBank/DDBJ whole genome shotgun (WGS) entry which is preliminary data.</text>
</comment>
<keyword evidence="1" id="KW-0472">Membrane</keyword>